<dbReference type="AlphaFoldDB" id="A0A366F977"/>
<comment type="caution">
    <text evidence="1">The sequence shown here is derived from an EMBL/GenBank/DDBJ whole genome shotgun (WGS) entry which is preliminary data.</text>
</comment>
<dbReference type="Gene3D" id="1.10.286.50">
    <property type="match status" value="1"/>
</dbReference>
<dbReference type="Pfam" id="PF00702">
    <property type="entry name" value="Hydrolase"/>
    <property type="match status" value="1"/>
</dbReference>
<dbReference type="GO" id="GO:0016787">
    <property type="term" value="F:hydrolase activity"/>
    <property type="evidence" value="ECO:0007669"/>
    <property type="project" value="UniProtKB-KW"/>
</dbReference>
<dbReference type="InterPro" id="IPR023214">
    <property type="entry name" value="HAD_sf"/>
</dbReference>
<proteinExistence type="predicted"/>
<dbReference type="Gene3D" id="3.40.50.1000">
    <property type="entry name" value="HAD superfamily/HAD-like"/>
    <property type="match status" value="1"/>
</dbReference>
<dbReference type="SUPFAM" id="SSF56784">
    <property type="entry name" value="HAD-like"/>
    <property type="match status" value="1"/>
</dbReference>
<evidence type="ECO:0000313" key="1">
    <source>
        <dbReference type="EMBL" id="RBP11212.1"/>
    </source>
</evidence>
<sequence>MDDIVFLFDVDNTLLDNDRVQQDLDAHLSAAYGEARRSRYWAIYDELFATLGYADYFGALQRLRLEALYEPRLLALAAWLIDYPFAERLFPGALDAVDHVRQWGRVVLLSDGDAVYQPRKAERSGLSGAFGGEVLIFVHKEKELDFIERLYPARRYALIDDKLRVLSAVKAVWGDRVATVFPRQGRYARDAETLASHPKADVTIETIRDIVALDRGAFAP</sequence>
<dbReference type="Proteomes" id="UP000253529">
    <property type="component" value="Unassembled WGS sequence"/>
</dbReference>
<accession>A0A366F977</accession>
<dbReference type="InterPro" id="IPR036412">
    <property type="entry name" value="HAD-like_sf"/>
</dbReference>
<evidence type="ECO:0000313" key="2">
    <source>
        <dbReference type="Proteomes" id="UP000253529"/>
    </source>
</evidence>
<dbReference type="EMBL" id="QNRK01000017">
    <property type="protein sequence ID" value="RBP11212.1"/>
    <property type="molecule type" value="Genomic_DNA"/>
</dbReference>
<reference evidence="1 2" key="1">
    <citation type="submission" date="2018-06" db="EMBL/GenBank/DDBJ databases">
        <title>Genomic Encyclopedia of Type Strains, Phase IV (KMG-IV): sequencing the most valuable type-strain genomes for metagenomic binning, comparative biology and taxonomic classification.</title>
        <authorList>
            <person name="Goeker M."/>
        </authorList>
    </citation>
    <scope>NUCLEOTIDE SEQUENCE [LARGE SCALE GENOMIC DNA]</scope>
    <source>
        <strain evidence="1 2">DSM 24875</strain>
    </source>
</reference>
<protein>
    <submittedName>
        <fullName evidence="1">Haloacid dehalogenase-like hydrolase</fullName>
    </submittedName>
</protein>
<gene>
    <name evidence="1" type="ORF">DFR50_11798</name>
</gene>
<organism evidence="1 2">
    <name type="scientific">Roseiarcus fermentans</name>
    <dbReference type="NCBI Taxonomy" id="1473586"/>
    <lineage>
        <taxon>Bacteria</taxon>
        <taxon>Pseudomonadati</taxon>
        <taxon>Pseudomonadota</taxon>
        <taxon>Alphaproteobacteria</taxon>
        <taxon>Hyphomicrobiales</taxon>
        <taxon>Roseiarcaceae</taxon>
        <taxon>Roseiarcus</taxon>
    </lineage>
</organism>
<dbReference type="RefSeq" id="WP_113890309.1">
    <property type="nucleotide sequence ID" value="NZ_QNRK01000017.1"/>
</dbReference>
<keyword evidence="1" id="KW-0378">Hydrolase</keyword>
<name>A0A366F977_9HYPH</name>
<dbReference type="OrthoDB" id="152220at2"/>
<keyword evidence="2" id="KW-1185">Reference proteome</keyword>